<dbReference type="SUPFAM" id="SSF55781">
    <property type="entry name" value="GAF domain-like"/>
    <property type="match status" value="1"/>
</dbReference>
<dbReference type="OrthoDB" id="15735at2759"/>
<keyword evidence="3" id="KW-1185">Reference proteome</keyword>
<dbReference type="Proteomes" id="UP000241769">
    <property type="component" value="Unassembled WGS sequence"/>
</dbReference>
<dbReference type="FunCoup" id="A0A2P6NNB9">
    <property type="interactions" value="113"/>
</dbReference>
<gene>
    <name evidence="2" type="ORF">PROFUN_06829</name>
</gene>
<evidence type="ECO:0000313" key="2">
    <source>
        <dbReference type="EMBL" id="PRP85460.1"/>
    </source>
</evidence>
<comment type="caution">
    <text evidence="2">The sequence shown here is derived from an EMBL/GenBank/DDBJ whole genome shotgun (WGS) entry which is preliminary data.</text>
</comment>
<feature type="region of interest" description="Disordered" evidence="1">
    <location>
        <begin position="1"/>
        <end position="34"/>
    </location>
</feature>
<protein>
    <recommendedName>
        <fullName evidence="4">GAF domain-containing protein</fullName>
    </recommendedName>
</protein>
<dbReference type="EMBL" id="MDYQ01000044">
    <property type="protein sequence ID" value="PRP85460.1"/>
    <property type="molecule type" value="Genomic_DNA"/>
</dbReference>
<evidence type="ECO:0008006" key="4">
    <source>
        <dbReference type="Google" id="ProtNLM"/>
    </source>
</evidence>
<reference evidence="2 3" key="1">
    <citation type="journal article" date="2018" name="Genome Biol. Evol.">
        <title>Multiple Roots of Fruiting Body Formation in Amoebozoa.</title>
        <authorList>
            <person name="Hillmann F."/>
            <person name="Forbes G."/>
            <person name="Novohradska S."/>
            <person name="Ferling I."/>
            <person name="Riege K."/>
            <person name="Groth M."/>
            <person name="Westermann M."/>
            <person name="Marz M."/>
            <person name="Spaller T."/>
            <person name="Winckler T."/>
            <person name="Schaap P."/>
            <person name="Glockner G."/>
        </authorList>
    </citation>
    <scope>NUCLEOTIDE SEQUENCE [LARGE SCALE GENOMIC DNA]</scope>
    <source>
        <strain evidence="2 3">Jena</strain>
    </source>
</reference>
<dbReference type="InParanoid" id="A0A2P6NNB9"/>
<proteinExistence type="predicted"/>
<evidence type="ECO:0000256" key="1">
    <source>
        <dbReference type="SAM" id="MobiDB-lite"/>
    </source>
</evidence>
<dbReference type="Gene3D" id="3.30.450.40">
    <property type="match status" value="2"/>
</dbReference>
<dbReference type="AlphaFoldDB" id="A0A2P6NNB9"/>
<name>A0A2P6NNB9_9EUKA</name>
<accession>A0A2P6NNB9</accession>
<dbReference type="InterPro" id="IPR029016">
    <property type="entry name" value="GAF-like_dom_sf"/>
</dbReference>
<organism evidence="2 3">
    <name type="scientific">Planoprotostelium fungivorum</name>
    <dbReference type="NCBI Taxonomy" id="1890364"/>
    <lineage>
        <taxon>Eukaryota</taxon>
        <taxon>Amoebozoa</taxon>
        <taxon>Evosea</taxon>
        <taxon>Variosea</taxon>
        <taxon>Cavosteliida</taxon>
        <taxon>Cavosteliaceae</taxon>
        <taxon>Planoprotostelium</taxon>
    </lineage>
</organism>
<sequence>MAGDIMVKRKKEESEQTTSEPHEEEHKSEFDVHDKSGTSKADFYAQLLKEVDSVIGTETDLIANTANLSSLIFHGLNQRTAAAKINWAGFYFMRPKADTRELVLGPFQGQIACIRIAIGRGVCGACVKNATTMVGDKEICIGVLDIDSAALNTFDEEDQKGLEVIIKTLVESKTDFTSLTDPLK</sequence>
<evidence type="ECO:0000313" key="3">
    <source>
        <dbReference type="Proteomes" id="UP000241769"/>
    </source>
</evidence>